<keyword evidence="4" id="KW-1185">Reference proteome</keyword>
<evidence type="ECO:0000256" key="1">
    <source>
        <dbReference type="SAM" id="MobiDB-lite"/>
    </source>
</evidence>
<feature type="domain" description="Alpha-L-arabinofuranosidase 1 catalytic" evidence="2">
    <location>
        <begin position="280"/>
        <end position="340"/>
    </location>
</feature>
<reference evidence="3 4" key="1">
    <citation type="journal article" date="2018" name="Cell">
        <title>The Chara Genome: Secondary Complexity and Implications for Plant Terrestrialization.</title>
        <authorList>
            <person name="Nishiyama T."/>
            <person name="Sakayama H."/>
            <person name="Vries J.D."/>
            <person name="Buschmann H."/>
            <person name="Saint-Marcoux D."/>
            <person name="Ullrich K.K."/>
            <person name="Haas F.B."/>
            <person name="Vanderstraeten L."/>
            <person name="Becker D."/>
            <person name="Lang D."/>
            <person name="Vosolsobe S."/>
            <person name="Rombauts S."/>
            <person name="Wilhelmsson P.K.I."/>
            <person name="Janitza P."/>
            <person name="Kern R."/>
            <person name="Heyl A."/>
            <person name="Rumpler F."/>
            <person name="Villalobos L.I.A.C."/>
            <person name="Clay J.M."/>
            <person name="Skokan R."/>
            <person name="Toyoda A."/>
            <person name="Suzuki Y."/>
            <person name="Kagoshima H."/>
            <person name="Schijlen E."/>
            <person name="Tajeshwar N."/>
            <person name="Catarino B."/>
            <person name="Hetherington A.J."/>
            <person name="Saltykova A."/>
            <person name="Bonnot C."/>
            <person name="Breuninger H."/>
            <person name="Symeonidi A."/>
            <person name="Radhakrishnan G.V."/>
            <person name="Van Nieuwerburgh F."/>
            <person name="Deforce D."/>
            <person name="Chang C."/>
            <person name="Karol K.G."/>
            <person name="Hedrich R."/>
            <person name="Ulvskov P."/>
            <person name="Glockner G."/>
            <person name="Delwiche C.F."/>
            <person name="Petrasek J."/>
            <person name="Van de Peer Y."/>
            <person name="Friml J."/>
            <person name="Beilby M."/>
            <person name="Dolan L."/>
            <person name="Kohara Y."/>
            <person name="Sugano S."/>
            <person name="Fujiyama A."/>
            <person name="Delaux P.-M."/>
            <person name="Quint M."/>
            <person name="TheiBen G."/>
            <person name="Hagemann M."/>
            <person name="Harholt J."/>
            <person name="Dunand C."/>
            <person name="Zachgo S."/>
            <person name="Langdale J."/>
            <person name="Maumus F."/>
            <person name="Straeten D.V.D."/>
            <person name="Gould S.B."/>
            <person name="Rensing S.A."/>
        </authorList>
    </citation>
    <scope>NUCLEOTIDE SEQUENCE [LARGE SCALE GENOMIC DNA]</scope>
    <source>
        <strain evidence="3 4">S276</strain>
    </source>
</reference>
<dbReference type="OrthoDB" id="406864at2759"/>
<dbReference type="InterPro" id="IPR017853">
    <property type="entry name" value="GH"/>
</dbReference>
<dbReference type="InterPro" id="IPR055235">
    <property type="entry name" value="ASD1_cat"/>
</dbReference>
<dbReference type="InterPro" id="IPR008979">
    <property type="entry name" value="Galactose-bd-like_sf"/>
</dbReference>
<dbReference type="Gramene" id="GBG92270">
    <property type="protein sequence ID" value="GBG92270"/>
    <property type="gene ID" value="CBR_g55039"/>
</dbReference>
<dbReference type="PANTHER" id="PTHR31776">
    <property type="entry name" value="ALPHA-L-ARABINOFURANOSIDASE 1"/>
    <property type="match status" value="1"/>
</dbReference>
<dbReference type="STRING" id="69332.A0A388MCH6"/>
<dbReference type="Pfam" id="PF22848">
    <property type="entry name" value="ASD1_dom"/>
    <property type="match status" value="1"/>
</dbReference>
<organism evidence="3 4">
    <name type="scientific">Chara braunii</name>
    <name type="common">Braun's stonewort</name>
    <dbReference type="NCBI Taxonomy" id="69332"/>
    <lineage>
        <taxon>Eukaryota</taxon>
        <taxon>Viridiplantae</taxon>
        <taxon>Streptophyta</taxon>
        <taxon>Charophyceae</taxon>
        <taxon>Charales</taxon>
        <taxon>Characeae</taxon>
        <taxon>Chara</taxon>
    </lineage>
</organism>
<dbReference type="SUPFAM" id="SSF51445">
    <property type="entry name" value="(Trans)glycosidases"/>
    <property type="match status" value="1"/>
</dbReference>
<dbReference type="GO" id="GO:0046556">
    <property type="term" value="F:alpha-L-arabinofuranosidase activity"/>
    <property type="evidence" value="ECO:0007669"/>
    <property type="project" value="TreeGrafter"/>
</dbReference>
<dbReference type="OMA" id="TILEIPW"/>
<dbReference type="Proteomes" id="UP000265515">
    <property type="component" value="Unassembled WGS sequence"/>
</dbReference>
<feature type="non-terminal residue" evidence="3">
    <location>
        <position position="340"/>
    </location>
</feature>
<dbReference type="SUPFAM" id="SSF49785">
    <property type="entry name" value="Galactose-binding domain-like"/>
    <property type="match status" value="1"/>
</dbReference>
<comment type="caution">
    <text evidence="3">The sequence shown here is derived from an EMBL/GenBank/DDBJ whole genome shotgun (WGS) entry which is preliminary data.</text>
</comment>
<dbReference type="PANTHER" id="PTHR31776:SF0">
    <property type="entry name" value="ALPHA-L-ARABINOFURANOSIDASE 1"/>
    <property type="match status" value="1"/>
</dbReference>
<evidence type="ECO:0000259" key="2">
    <source>
        <dbReference type="Pfam" id="PF22848"/>
    </source>
</evidence>
<proteinExistence type="predicted"/>
<evidence type="ECO:0000313" key="3">
    <source>
        <dbReference type="EMBL" id="GBG92270.1"/>
    </source>
</evidence>
<accession>A0A388MCH6</accession>
<dbReference type="AlphaFoldDB" id="A0A388MCH6"/>
<evidence type="ECO:0000313" key="4">
    <source>
        <dbReference type="Proteomes" id="UP000265515"/>
    </source>
</evidence>
<dbReference type="EMBL" id="BFEA01001026">
    <property type="protein sequence ID" value="GBG92270.1"/>
    <property type="molecule type" value="Genomic_DNA"/>
</dbReference>
<gene>
    <name evidence="3" type="ORF">CBR_g55039</name>
</gene>
<feature type="region of interest" description="Disordered" evidence="1">
    <location>
        <begin position="29"/>
        <end position="48"/>
    </location>
</feature>
<sequence>MAQPWRAQDQRQDPAVQKIRYHHAHDFETEVKGNGDDDDAASGASDFHSEMPWHIGGLPTVNLTIKAGSKEWQVPDTLFGVFFEEINHAGTGGMDAELVQNRGFEAGGHRMPTTIDPWYPVGQFEDIAVQTDLSSCFKENPVAVKIDVLCGRASSSGEGILCPYGVGISNPGFWGMNVVEGNIYKAVLWVRASGSLVMTLSLTSFDGSVNYGYTNFSIGEESASSWHKYEVELEALGSDPNGRLAVTTQHKRTFWLDQVSLKPSETFKGHGLRKELAEMVAALKPGFIRFPGGCYVEGNRLANAFRWKSSVGPWEERPGHYNGVWGYWSDDGLGLYEYLQ</sequence>
<dbReference type="InterPro" id="IPR051563">
    <property type="entry name" value="Glycosyl_Hydrolase_51"/>
</dbReference>
<protein>
    <recommendedName>
        <fullName evidence="2">Alpha-L-arabinofuranosidase 1 catalytic domain-containing protein</fullName>
    </recommendedName>
</protein>
<dbReference type="Gene3D" id="3.20.20.80">
    <property type="entry name" value="Glycosidases"/>
    <property type="match status" value="1"/>
</dbReference>
<name>A0A388MCH6_CHABU</name>